<dbReference type="EMBL" id="VSRR010003070">
    <property type="protein sequence ID" value="MPC34514.1"/>
    <property type="molecule type" value="Genomic_DNA"/>
</dbReference>
<reference evidence="2 3" key="1">
    <citation type="submission" date="2019-05" db="EMBL/GenBank/DDBJ databases">
        <title>Another draft genome of Portunus trituberculatus and its Hox gene families provides insights of decapod evolution.</title>
        <authorList>
            <person name="Jeong J.-H."/>
            <person name="Song I."/>
            <person name="Kim S."/>
            <person name="Choi T."/>
            <person name="Kim D."/>
            <person name="Ryu S."/>
            <person name="Kim W."/>
        </authorList>
    </citation>
    <scope>NUCLEOTIDE SEQUENCE [LARGE SCALE GENOMIC DNA]</scope>
    <source>
        <tissue evidence="2">Muscle</tissue>
    </source>
</reference>
<protein>
    <submittedName>
        <fullName evidence="2">Uncharacterized protein</fullName>
    </submittedName>
</protein>
<name>A0A5B7EQ61_PORTR</name>
<evidence type="ECO:0000256" key="1">
    <source>
        <dbReference type="SAM" id="MobiDB-lite"/>
    </source>
</evidence>
<organism evidence="2 3">
    <name type="scientific">Portunus trituberculatus</name>
    <name type="common">Swimming crab</name>
    <name type="synonym">Neptunus trituberculatus</name>
    <dbReference type="NCBI Taxonomy" id="210409"/>
    <lineage>
        <taxon>Eukaryota</taxon>
        <taxon>Metazoa</taxon>
        <taxon>Ecdysozoa</taxon>
        <taxon>Arthropoda</taxon>
        <taxon>Crustacea</taxon>
        <taxon>Multicrustacea</taxon>
        <taxon>Malacostraca</taxon>
        <taxon>Eumalacostraca</taxon>
        <taxon>Eucarida</taxon>
        <taxon>Decapoda</taxon>
        <taxon>Pleocyemata</taxon>
        <taxon>Brachyura</taxon>
        <taxon>Eubrachyura</taxon>
        <taxon>Portunoidea</taxon>
        <taxon>Portunidae</taxon>
        <taxon>Portuninae</taxon>
        <taxon>Portunus</taxon>
    </lineage>
</organism>
<dbReference type="Proteomes" id="UP000324222">
    <property type="component" value="Unassembled WGS sequence"/>
</dbReference>
<sequence length="151" mass="16782">MASHITWHHPPDVTPHPPSRQLGHGLSGMVDAYMARRPWSARYTDARPPSATYIPIRERVARRVPRLQHPWSGITGETCDNPPEKPRIIKEGEASVRLRGICASHETVRLASQYFTRPHLCLATLGEPLGYGCLPDGAQMRPAFTGCRGGR</sequence>
<accession>A0A5B7EQ61</accession>
<feature type="region of interest" description="Disordered" evidence="1">
    <location>
        <begin position="1"/>
        <end position="25"/>
    </location>
</feature>
<gene>
    <name evidence="2" type="ORF">E2C01_027906</name>
</gene>
<keyword evidence="3" id="KW-1185">Reference proteome</keyword>
<comment type="caution">
    <text evidence="2">The sequence shown here is derived from an EMBL/GenBank/DDBJ whole genome shotgun (WGS) entry which is preliminary data.</text>
</comment>
<evidence type="ECO:0000313" key="3">
    <source>
        <dbReference type="Proteomes" id="UP000324222"/>
    </source>
</evidence>
<dbReference type="AlphaFoldDB" id="A0A5B7EQ61"/>
<evidence type="ECO:0000313" key="2">
    <source>
        <dbReference type="EMBL" id="MPC34514.1"/>
    </source>
</evidence>
<proteinExistence type="predicted"/>